<evidence type="ECO:0000256" key="9">
    <source>
        <dbReference type="ARBA" id="ARBA00023012"/>
    </source>
</evidence>
<proteinExistence type="predicted"/>
<evidence type="ECO:0000256" key="1">
    <source>
        <dbReference type="ARBA" id="ARBA00000085"/>
    </source>
</evidence>
<dbReference type="Gene3D" id="1.10.287.130">
    <property type="match status" value="1"/>
</dbReference>
<organism evidence="13 14">
    <name type="scientific">Sulfurirhabdus autotrophica</name>
    <dbReference type="NCBI Taxonomy" id="1706046"/>
    <lineage>
        <taxon>Bacteria</taxon>
        <taxon>Pseudomonadati</taxon>
        <taxon>Pseudomonadota</taxon>
        <taxon>Betaproteobacteria</taxon>
        <taxon>Nitrosomonadales</taxon>
        <taxon>Sulfuricellaceae</taxon>
        <taxon>Sulfurirhabdus</taxon>
    </lineage>
</organism>
<dbReference type="InterPro" id="IPR036890">
    <property type="entry name" value="HATPase_C_sf"/>
</dbReference>
<evidence type="ECO:0000256" key="6">
    <source>
        <dbReference type="ARBA" id="ARBA00022741"/>
    </source>
</evidence>
<name>A0A4R3XVN7_9PROT</name>
<evidence type="ECO:0000259" key="12">
    <source>
        <dbReference type="PROSITE" id="PS50885"/>
    </source>
</evidence>
<dbReference type="PIRSF" id="PIRSF037532">
    <property type="entry name" value="STHK_NtrY"/>
    <property type="match status" value="1"/>
</dbReference>
<dbReference type="OrthoDB" id="9815750at2"/>
<dbReference type="SUPFAM" id="SSF55874">
    <property type="entry name" value="ATPase domain of HSP90 chaperone/DNA topoisomerase II/histidine kinase"/>
    <property type="match status" value="1"/>
</dbReference>
<evidence type="ECO:0000259" key="11">
    <source>
        <dbReference type="PROSITE" id="PS50109"/>
    </source>
</evidence>
<keyword evidence="9" id="KW-0902">Two-component regulatory system</keyword>
<evidence type="ECO:0000256" key="4">
    <source>
        <dbReference type="ARBA" id="ARBA00022553"/>
    </source>
</evidence>
<protein>
    <recommendedName>
        <fullName evidence="3">histidine kinase</fullName>
        <ecNumber evidence="3">2.7.13.3</ecNumber>
    </recommendedName>
</protein>
<dbReference type="PROSITE" id="PS50109">
    <property type="entry name" value="HIS_KIN"/>
    <property type="match status" value="1"/>
</dbReference>
<dbReference type="EMBL" id="SMCO01000028">
    <property type="protein sequence ID" value="TCV80254.1"/>
    <property type="molecule type" value="Genomic_DNA"/>
</dbReference>
<dbReference type="SMART" id="SM00388">
    <property type="entry name" value="HisKA"/>
    <property type="match status" value="1"/>
</dbReference>
<sequence>MRYIVILGITLGAVLLYLLSQASGNSPSLGQNYPLLLALNMALAVGLMGLVGYQLWGLRRKIKAKVFGAKLTLRILVMLAMMALVPGAVVYGVSVQFLTKSIESWFDVRVDNALEGGLSLGQTALDYLLRDLNKKAESMSLALSDKPGSEHITQLNNLREQLGVQEATLFNQRGKVIAYSSTERAELLPAIPSPSVLRQVRQQQPFSAIESIPGKGLFLRVVVPVNVLSFSEDIRVLQLIQQVPKQLARDAEAVQSVYRDYQELSLSRLGLKRLYGLTLTFTLLFALLSAMALAFLLSEKLSAPLSLLAEGTRAVAKGDFSLMHPVQSKDELGGLMQSFNSMTRQLAEIRAAAELNHQQLETAKAYLESILAHLSSGVLTMDERFYLRTGNVAAQQILGVETSYLRNTKLVEWRSPETELNVFAQEVAEQFKNAPQKDWQKQVEYVGQAGKQVLLVRGTRLPASTDGGYIVVFDDITHMLQAQRDAAWGEVARRLAHEIKNPLTPIQLSAERLERKLVDKLSEADGEMLKRATHTIVNQVAALNSMVDAFKEYARSPSLNLQELDLNRLVREVLALYESMGNNVKLDLSENLPIIMGDMTLLRQVIHNLLQNAQDALIDQQASQIVVHTEVSEKWVKLVVRDNGSGFPEHILSRVFEPYVTTKQKGTGLGLAIVKKIVEEHNGMIQIENIQPHGACVSISLHVAGSV</sequence>
<feature type="transmembrane region" description="Helical" evidence="10">
    <location>
        <begin position="34"/>
        <end position="53"/>
    </location>
</feature>
<dbReference type="InterPro" id="IPR005467">
    <property type="entry name" value="His_kinase_dom"/>
</dbReference>
<dbReference type="PROSITE" id="PS50885">
    <property type="entry name" value="HAMP"/>
    <property type="match status" value="1"/>
</dbReference>
<feature type="domain" description="Histidine kinase" evidence="11">
    <location>
        <begin position="494"/>
        <end position="705"/>
    </location>
</feature>
<keyword evidence="4" id="KW-0597">Phosphoprotein</keyword>
<keyword evidence="7 13" id="KW-0418">Kinase</keyword>
<dbReference type="Gene3D" id="3.30.450.20">
    <property type="entry name" value="PAS domain"/>
    <property type="match status" value="1"/>
</dbReference>
<dbReference type="InterPro" id="IPR036097">
    <property type="entry name" value="HisK_dim/P_sf"/>
</dbReference>
<feature type="transmembrane region" description="Helical" evidence="10">
    <location>
        <begin position="73"/>
        <end position="93"/>
    </location>
</feature>
<keyword evidence="10" id="KW-0472">Membrane</keyword>
<keyword evidence="5" id="KW-0808">Transferase</keyword>
<dbReference type="InterPro" id="IPR004358">
    <property type="entry name" value="Sig_transdc_His_kin-like_C"/>
</dbReference>
<dbReference type="InterPro" id="IPR003661">
    <property type="entry name" value="HisK_dim/P_dom"/>
</dbReference>
<dbReference type="Gene3D" id="3.30.565.10">
    <property type="entry name" value="Histidine kinase-like ATPase, C-terminal domain"/>
    <property type="match status" value="1"/>
</dbReference>
<reference evidence="13 14" key="1">
    <citation type="submission" date="2019-03" db="EMBL/GenBank/DDBJ databases">
        <title>Genomic Encyclopedia of Type Strains, Phase IV (KMG-IV): sequencing the most valuable type-strain genomes for metagenomic binning, comparative biology and taxonomic classification.</title>
        <authorList>
            <person name="Goeker M."/>
        </authorList>
    </citation>
    <scope>NUCLEOTIDE SEQUENCE [LARGE SCALE GENOMIC DNA]</scope>
    <source>
        <strain evidence="13 14">DSM 100309</strain>
    </source>
</reference>
<dbReference type="InterPro" id="IPR035965">
    <property type="entry name" value="PAS-like_dom_sf"/>
</dbReference>
<dbReference type="Pfam" id="PF00512">
    <property type="entry name" value="HisKA"/>
    <property type="match status" value="1"/>
</dbReference>
<keyword evidence="10" id="KW-1133">Transmembrane helix</keyword>
<keyword evidence="6" id="KW-0547">Nucleotide-binding</keyword>
<accession>A0A4R3XVN7</accession>
<evidence type="ECO:0000313" key="13">
    <source>
        <dbReference type="EMBL" id="TCV80254.1"/>
    </source>
</evidence>
<dbReference type="AlphaFoldDB" id="A0A4R3XVN7"/>
<comment type="caution">
    <text evidence="13">The sequence shown here is derived from an EMBL/GenBank/DDBJ whole genome shotgun (WGS) entry which is preliminary data.</text>
</comment>
<comment type="subcellular location">
    <subcellularLocation>
        <location evidence="2">Membrane</location>
    </subcellularLocation>
</comment>
<evidence type="ECO:0000256" key="5">
    <source>
        <dbReference type="ARBA" id="ARBA00022679"/>
    </source>
</evidence>
<evidence type="ECO:0000256" key="8">
    <source>
        <dbReference type="ARBA" id="ARBA00022840"/>
    </source>
</evidence>
<dbReference type="GO" id="GO:0005524">
    <property type="term" value="F:ATP binding"/>
    <property type="evidence" value="ECO:0007669"/>
    <property type="project" value="UniProtKB-KW"/>
</dbReference>
<evidence type="ECO:0000256" key="2">
    <source>
        <dbReference type="ARBA" id="ARBA00004370"/>
    </source>
</evidence>
<feature type="domain" description="HAMP" evidence="12">
    <location>
        <begin position="299"/>
        <end position="351"/>
    </location>
</feature>
<dbReference type="InterPro" id="IPR003660">
    <property type="entry name" value="HAMP_dom"/>
</dbReference>
<dbReference type="PANTHER" id="PTHR43065">
    <property type="entry name" value="SENSOR HISTIDINE KINASE"/>
    <property type="match status" value="1"/>
</dbReference>
<dbReference type="PANTHER" id="PTHR43065:SF10">
    <property type="entry name" value="PEROXIDE STRESS-ACTIVATED HISTIDINE KINASE MAK3"/>
    <property type="match status" value="1"/>
</dbReference>
<dbReference type="Pfam" id="PF00672">
    <property type="entry name" value="HAMP"/>
    <property type="match status" value="1"/>
</dbReference>
<dbReference type="SMART" id="SM00387">
    <property type="entry name" value="HATPase_c"/>
    <property type="match status" value="1"/>
</dbReference>
<evidence type="ECO:0000256" key="10">
    <source>
        <dbReference type="SAM" id="Phobius"/>
    </source>
</evidence>
<gene>
    <name evidence="13" type="ORF">EDC63_12810</name>
</gene>
<dbReference type="Pfam" id="PF02518">
    <property type="entry name" value="HATPase_c"/>
    <property type="match status" value="1"/>
</dbReference>
<dbReference type="PRINTS" id="PR00344">
    <property type="entry name" value="BCTRLSENSOR"/>
</dbReference>
<evidence type="ECO:0000313" key="14">
    <source>
        <dbReference type="Proteomes" id="UP000295367"/>
    </source>
</evidence>
<dbReference type="GO" id="GO:0000155">
    <property type="term" value="F:phosphorelay sensor kinase activity"/>
    <property type="evidence" value="ECO:0007669"/>
    <property type="project" value="InterPro"/>
</dbReference>
<evidence type="ECO:0000256" key="3">
    <source>
        <dbReference type="ARBA" id="ARBA00012438"/>
    </source>
</evidence>
<dbReference type="RefSeq" id="WP_124946081.1">
    <property type="nucleotide sequence ID" value="NZ_BHVT01000024.1"/>
</dbReference>
<dbReference type="GO" id="GO:0016020">
    <property type="term" value="C:membrane"/>
    <property type="evidence" value="ECO:0007669"/>
    <property type="project" value="UniProtKB-SubCell"/>
</dbReference>
<dbReference type="CDD" id="cd00082">
    <property type="entry name" value="HisKA"/>
    <property type="match status" value="1"/>
</dbReference>
<dbReference type="Gene3D" id="6.10.340.10">
    <property type="match status" value="1"/>
</dbReference>
<feature type="transmembrane region" description="Helical" evidence="10">
    <location>
        <begin position="274"/>
        <end position="297"/>
    </location>
</feature>
<dbReference type="SMART" id="SM00304">
    <property type="entry name" value="HAMP"/>
    <property type="match status" value="1"/>
</dbReference>
<keyword evidence="10" id="KW-0812">Transmembrane</keyword>
<dbReference type="Proteomes" id="UP000295367">
    <property type="component" value="Unassembled WGS sequence"/>
</dbReference>
<keyword evidence="14" id="KW-1185">Reference proteome</keyword>
<dbReference type="InterPro" id="IPR017232">
    <property type="entry name" value="NtrY"/>
</dbReference>
<dbReference type="InterPro" id="IPR003594">
    <property type="entry name" value="HATPase_dom"/>
</dbReference>
<dbReference type="SUPFAM" id="SSF47384">
    <property type="entry name" value="Homodimeric domain of signal transducing histidine kinase"/>
    <property type="match status" value="1"/>
</dbReference>
<dbReference type="CDD" id="cd06225">
    <property type="entry name" value="HAMP"/>
    <property type="match status" value="1"/>
</dbReference>
<dbReference type="SUPFAM" id="SSF158472">
    <property type="entry name" value="HAMP domain-like"/>
    <property type="match status" value="1"/>
</dbReference>
<dbReference type="EC" id="2.7.13.3" evidence="3"/>
<keyword evidence="8" id="KW-0067">ATP-binding</keyword>
<evidence type="ECO:0000256" key="7">
    <source>
        <dbReference type="ARBA" id="ARBA00022777"/>
    </source>
</evidence>
<dbReference type="SUPFAM" id="SSF55785">
    <property type="entry name" value="PYP-like sensor domain (PAS domain)"/>
    <property type="match status" value="1"/>
</dbReference>
<comment type="catalytic activity">
    <reaction evidence="1">
        <text>ATP + protein L-histidine = ADP + protein N-phospho-L-histidine.</text>
        <dbReference type="EC" id="2.7.13.3"/>
    </reaction>
</comment>